<dbReference type="InterPro" id="IPR029026">
    <property type="entry name" value="tRNA_m1G_MTases_N"/>
</dbReference>
<dbReference type="Pfam" id="PF08032">
    <property type="entry name" value="SpoU_sub_bind"/>
    <property type="match status" value="1"/>
</dbReference>
<dbReference type="Gene3D" id="3.30.1330.30">
    <property type="match status" value="1"/>
</dbReference>
<dbReference type="GO" id="GO:0003723">
    <property type="term" value="F:RNA binding"/>
    <property type="evidence" value="ECO:0007669"/>
    <property type="project" value="InterPro"/>
</dbReference>
<dbReference type="GO" id="GO:0006396">
    <property type="term" value="P:RNA processing"/>
    <property type="evidence" value="ECO:0007669"/>
    <property type="project" value="InterPro"/>
</dbReference>
<dbReference type="InterPro" id="IPR013123">
    <property type="entry name" value="SpoU_subst-bd"/>
</dbReference>
<dbReference type="EMBL" id="DSYK01000690">
    <property type="protein sequence ID" value="HGS22930.1"/>
    <property type="molecule type" value="Genomic_DNA"/>
</dbReference>
<name>A0A7C4PUB1_9CHLR</name>
<dbReference type="PANTHER" id="PTHR46429">
    <property type="entry name" value="23S RRNA (GUANOSINE-2'-O-)-METHYLTRANSFERASE RLMB"/>
    <property type="match status" value="1"/>
</dbReference>
<gene>
    <name evidence="5" type="primary">rlmB</name>
    <name evidence="5" type="ORF">ENT37_13835</name>
</gene>
<evidence type="ECO:0000256" key="2">
    <source>
        <dbReference type="ARBA" id="ARBA00022603"/>
    </source>
</evidence>
<dbReference type="InterPro" id="IPR001537">
    <property type="entry name" value="SpoU_MeTrfase"/>
</dbReference>
<dbReference type="SMART" id="SM00967">
    <property type="entry name" value="SpoU_sub_bind"/>
    <property type="match status" value="1"/>
</dbReference>
<evidence type="ECO:0000256" key="3">
    <source>
        <dbReference type="ARBA" id="ARBA00022679"/>
    </source>
</evidence>
<dbReference type="SUPFAM" id="SSF55315">
    <property type="entry name" value="L30e-like"/>
    <property type="match status" value="1"/>
</dbReference>
<dbReference type="Gene3D" id="3.40.1280.10">
    <property type="match status" value="1"/>
</dbReference>
<evidence type="ECO:0000259" key="4">
    <source>
        <dbReference type="SMART" id="SM00967"/>
    </source>
</evidence>
<dbReference type="InterPro" id="IPR004441">
    <property type="entry name" value="rRNA_MeTrfase_TrmH"/>
</dbReference>
<dbReference type="GO" id="GO:0032259">
    <property type="term" value="P:methylation"/>
    <property type="evidence" value="ECO:0007669"/>
    <property type="project" value="UniProtKB-KW"/>
</dbReference>
<proteinExistence type="inferred from homology"/>
<dbReference type="CDD" id="cd18103">
    <property type="entry name" value="SpoU-like_RlmB"/>
    <property type="match status" value="1"/>
</dbReference>
<reference evidence="5" key="1">
    <citation type="journal article" date="2020" name="mSystems">
        <title>Genome- and Community-Level Interaction Insights into Carbon Utilization and Element Cycling Functions of Hydrothermarchaeota in Hydrothermal Sediment.</title>
        <authorList>
            <person name="Zhou Z."/>
            <person name="Liu Y."/>
            <person name="Xu W."/>
            <person name="Pan J."/>
            <person name="Luo Z.H."/>
            <person name="Li M."/>
        </authorList>
    </citation>
    <scope>NUCLEOTIDE SEQUENCE [LARGE SCALE GENOMIC DNA]</scope>
    <source>
        <strain evidence="5">SpSt-573</strain>
    </source>
</reference>
<feature type="domain" description="RNA 2-O ribose methyltransferase substrate binding" evidence="4">
    <location>
        <begin position="4"/>
        <end position="79"/>
    </location>
</feature>
<dbReference type="AlphaFoldDB" id="A0A7C4PUB1"/>
<sequence length="251" mass="26567">MKEWITGRNPVFEVLRARRRQAFRLLVAAGVEEKGRLDEILRLAGARKLSVNRVPRQQLDALGEGHQGVALEVSGYPYAAIRDILALAQQRSEALFVLALDLIQNPQNLGTLLRSAEAVGVHGVILPLARAAGVTPAVVYASAGASEHLLVAQANLAQALASLKEEAGAWVIGLEGGTGAQPVELAPLDGPLALVVGNEGEGMRALVRKTCDALVALPMMGKIESLNAAVAGSIVLYRALEARQNKHRGAY</sequence>
<evidence type="ECO:0000313" key="5">
    <source>
        <dbReference type="EMBL" id="HGS22930.1"/>
    </source>
</evidence>
<dbReference type="SUPFAM" id="SSF75217">
    <property type="entry name" value="alpha/beta knot"/>
    <property type="match status" value="1"/>
</dbReference>
<dbReference type="GO" id="GO:0005829">
    <property type="term" value="C:cytosol"/>
    <property type="evidence" value="ECO:0007669"/>
    <property type="project" value="TreeGrafter"/>
</dbReference>
<accession>A0A7C4PUB1</accession>
<dbReference type="InterPro" id="IPR029064">
    <property type="entry name" value="Ribosomal_eL30-like_sf"/>
</dbReference>
<dbReference type="InterPro" id="IPR029028">
    <property type="entry name" value="Alpha/beta_knot_MTases"/>
</dbReference>
<keyword evidence="2 5" id="KW-0489">Methyltransferase</keyword>
<dbReference type="Pfam" id="PF00588">
    <property type="entry name" value="SpoU_methylase"/>
    <property type="match status" value="1"/>
</dbReference>
<keyword evidence="3 5" id="KW-0808">Transferase</keyword>
<comment type="similarity">
    <text evidence="1">Belongs to the class IV-like SAM-binding methyltransferase superfamily. RNA methyltransferase TrmH family.</text>
</comment>
<protein>
    <submittedName>
        <fullName evidence="5">23S rRNA (Guanosine(2251)-2'-O)-methyltransferase RlmB</fullName>
    </submittedName>
</protein>
<dbReference type="GO" id="GO:0008173">
    <property type="term" value="F:RNA methyltransferase activity"/>
    <property type="evidence" value="ECO:0007669"/>
    <property type="project" value="InterPro"/>
</dbReference>
<comment type="caution">
    <text evidence="5">The sequence shown here is derived from an EMBL/GenBank/DDBJ whole genome shotgun (WGS) entry which is preliminary data.</text>
</comment>
<evidence type="ECO:0000256" key="1">
    <source>
        <dbReference type="ARBA" id="ARBA00007228"/>
    </source>
</evidence>
<dbReference type="NCBIfam" id="TIGR00186">
    <property type="entry name" value="rRNA_methyl_3"/>
    <property type="match status" value="1"/>
</dbReference>
<organism evidence="5">
    <name type="scientific">Anaerolinea thermolimosa</name>
    <dbReference type="NCBI Taxonomy" id="229919"/>
    <lineage>
        <taxon>Bacteria</taxon>
        <taxon>Bacillati</taxon>
        <taxon>Chloroflexota</taxon>
        <taxon>Anaerolineae</taxon>
        <taxon>Anaerolineales</taxon>
        <taxon>Anaerolineaceae</taxon>
        <taxon>Anaerolinea</taxon>
    </lineage>
</organism>
<dbReference type="PANTHER" id="PTHR46429:SF1">
    <property type="entry name" value="23S RRNA (GUANOSINE-2'-O-)-METHYLTRANSFERASE RLMB"/>
    <property type="match status" value="1"/>
</dbReference>